<keyword evidence="2" id="KW-0732">Signal</keyword>
<reference evidence="6 7" key="1">
    <citation type="submission" date="2020-01" db="EMBL/GenBank/DDBJ databases">
        <title>Complete genome sequence of Chitinophaga sp. H33E-04 isolated from quinoa roots.</title>
        <authorList>
            <person name="Weon H.-Y."/>
            <person name="Lee S.A."/>
        </authorList>
    </citation>
    <scope>NUCLEOTIDE SEQUENCE [LARGE SCALE GENOMIC DNA]</scope>
    <source>
        <strain evidence="6 7">H33E-04</strain>
    </source>
</reference>
<dbReference type="PANTHER" id="PTHR46091">
    <property type="entry name" value="BLR7054 PROTEIN"/>
    <property type="match status" value="1"/>
</dbReference>
<sequence>MQYDVVIIGSGLGSLVCGAILSKNGYRVCIYEKNRQIGGCLQTFSRDKAIIDSGVHYIGGLDERQTLNQVFRYLGIMDSMKLKRLDLDGFDHIHFGNEEKTYRHAQGYDNFISELLKDFPDEKDALHAYCEKMQDVCNKFPLFKLRMGDYREKESVMGLDTHKFLCSITDNDRLRHVLAGNNMLYAGEQGKTPFYVHALVQNSYIESSWKCVDGGSQIARSLNRIIKDNGGVIIRNTEVKRIVEFDGKVDHIVLGNGEEVYARHYISGLHPAVTMQMTDSVSLRAAYKTRLQSLENTPGTFMLNVVLKPGTFRYHNYNYYHHLTDNAWDGVNYTDANWPNTYAMFVSAGTGRDVYADNLSIMTYMRYEDVAPWHDTFNTDSYPDDRHADYQSFKKERSERLLDAVEKQFPGLRNCIHAYYSSTPLTYRDYLAMPEGSMYGVSKDASDPLRTVISAATRLPNLYLTGQNLNLHGILGVTMTAVITSSVLLGMEKLINDINAA</sequence>
<keyword evidence="5" id="KW-0520">NAD</keyword>
<dbReference type="InterPro" id="IPR036188">
    <property type="entry name" value="FAD/NAD-bd_sf"/>
</dbReference>
<evidence type="ECO:0000256" key="3">
    <source>
        <dbReference type="ARBA" id="ARBA00022827"/>
    </source>
</evidence>
<proteinExistence type="predicted"/>
<keyword evidence="7" id="KW-1185">Reference proteome</keyword>
<dbReference type="SUPFAM" id="SSF51905">
    <property type="entry name" value="FAD/NAD(P)-binding domain"/>
    <property type="match status" value="1"/>
</dbReference>
<evidence type="ECO:0000256" key="2">
    <source>
        <dbReference type="ARBA" id="ARBA00022729"/>
    </source>
</evidence>
<evidence type="ECO:0000313" key="7">
    <source>
        <dbReference type="Proteomes" id="UP000476411"/>
    </source>
</evidence>
<dbReference type="RefSeq" id="WP_162334334.1">
    <property type="nucleotide sequence ID" value="NZ_CP048113.1"/>
</dbReference>
<evidence type="ECO:0000256" key="5">
    <source>
        <dbReference type="ARBA" id="ARBA00023027"/>
    </source>
</evidence>
<gene>
    <name evidence="6" type="ORF">GWR21_24780</name>
</gene>
<keyword evidence="4" id="KW-0521">NADP</keyword>
<dbReference type="Proteomes" id="UP000476411">
    <property type="component" value="Chromosome"/>
</dbReference>
<name>A0A6B9ZLI5_9BACT</name>
<dbReference type="AlphaFoldDB" id="A0A6B9ZLI5"/>
<evidence type="ECO:0000256" key="1">
    <source>
        <dbReference type="ARBA" id="ARBA00022630"/>
    </source>
</evidence>
<keyword evidence="3" id="KW-0274">FAD</keyword>
<dbReference type="EMBL" id="CP048113">
    <property type="protein sequence ID" value="QHS62679.1"/>
    <property type="molecule type" value="Genomic_DNA"/>
</dbReference>
<protein>
    <submittedName>
        <fullName evidence="6">NAD(P)/FAD-dependent oxidoreductase</fullName>
    </submittedName>
</protein>
<dbReference type="KEGG" id="chih:GWR21_24780"/>
<dbReference type="PANTHER" id="PTHR46091:SF3">
    <property type="entry name" value="AMINE OXIDASE DOMAIN-CONTAINING PROTEIN"/>
    <property type="match status" value="1"/>
</dbReference>
<dbReference type="InterPro" id="IPR052206">
    <property type="entry name" value="Retinol_saturase"/>
</dbReference>
<keyword evidence="1" id="KW-0285">Flavoprotein</keyword>
<evidence type="ECO:0000313" key="6">
    <source>
        <dbReference type="EMBL" id="QHS62679.1"/>
    </source>
</evidence>
<evidence type="ECO:0000256" key="4">
    <source>
        <dbReference type="ARBA" id="ARBA00022857"/>
    </source>
</evidence>
<dbReference type="Pfam" id="PF13450">
    <property type="entry name" value="NAD_binding_8"/>
    <property type="match status" value="1"/>
</dbReference>
<accession>A0A6B9ZLI5</accession>
<dbReference type="Gene3D" id="3.50.50.60">
    <property type="entry name" value="FAD/NAD(P)-binding domain"/>
    <property type="match status" value="2"/>
</dbReference>
<organism evidence="6 7">
    <name type="scientific">Chitinophaga agri</name>
    <dbReference type="NCBI Taxonomy" id="2703787"/>
    <lineage>
        <taxon>Bacteria</taxon>
        <taxon>Pseudomonadati</taxon>
        <taxon>Bacteroidota</taxon>
        <taxon>Chitinophagia</taxon>
        <taxon>Chitinophagales</taxon>
        <taxon>Chitinophagaceae</taxon>
        <taxon>Chitinophaga</taxon>
    </lineage>
</organism>